<keyword evidence="2" id="KW-1185">Reference proteome</keyword>
<dbReference type="Proteomes" id="UP000002318">
    <property type="component" value="Chromosome"/>
</dbReference>
<accession>E1R9V9</accession>
<organism evidence="1 2">
    <name type="scientific">Sediminispirochaeta smaragdinae (strain DSM 11293 / JCM 15392 / SEBR 4228)</name>
    <name type="common">Spirochaeta smaragdinae</name>
    <dbReference type="NCBI Taxonomy" id="573413"/>
    <lineage>
        <taxon>Bacteria</taxon>
        <taxon>Pseudomonadati</taxon>
        <taxon>Spirochaetota</taxon>
        <taxon>Spirochaetia</taxon>
        <taxon>Spirochaetales</taxon>
        <taxon>Spirochaetaceae</taxon>
        <taxon>Sediminispirochaeta</taxon>
    </lineage>
</organism>
<dbReference type="AlphaFoldDB" id="E1R9V9"/>
<gene>
    <name evidence="1" type="ordered locus">Spirs_4204</name>
</gene>
<evidence type="ECO:0000313" key="1">
    <source>
        <dbReference type="EMBL" id="ADK83278.1"/>
    </source>
</evidence>
<dbReference type="EMBL" id="CP002116">
    <property type="protein sequence ID" value="ADK83278.1"/>
    <property type="molecule type" value="Genomic_DNA"/>
</dbReference>
<dbReference type="RefSeq" id="WP_013256734.1">
    <property type="nucleotide sequence ID" value="NC_014364.1"/>
</dbReference>
<dbReference type="HOGENOM" id="CLU_098571_0_0_12"/>
<dbReference type="KEGG" id="ssm:Spirs_4204"/>
<reference evidence="1 2" key="1">
    <citation type="journal article" date="2010" name="Stand. Genomic Sci.">
        <title>Complete genome sequence of Spirochaeta smaragdinae type strain (SEBR 4228).</title>
        <authorList>
            <person name="Mavromatis K."/>
            <person name="Yasawong M."/>
            <person name="Chertkov O."/>
            <person name="Lapidus A."/>
            <person name="Lucas S."/>
            <person name="Nolan M."/>
            <person name="Del Rio T.G."/>
            <person name="Tice H."/>
            <person name="Cheng J.F."/>
            <person name="Pitluck S."/>
            <person name="Liolios K."/>
            <person name="Ivanova N."/>
            <person name="Tapia R."/>
            <person name="Han C."/>
            <person name="Bruce D."/>
            <person name="Goodwin L."/>
            <person name="Pati A."/>
            <person name="Chen A."/>
            <person name="Palaniappan K."/>
            <person name="Land M."/>
            <person name="Hauser L."/>
            <person name="Chang Y.J."/>
            <person name="Jeffries C.D."/>
            <person name="Detter J.C."/>
            <person name="Rohde M."/>
            <person name="Brambilla E."/>
            <person name="Spring S."/>
            <person name="Goker M."/>
            <person name="Sikorski J."/>
            <person name="Woyke T."/>
            <person name="Bristow J."/>
            <person name="Eisen J.A."/>
            <person name="Markowitz V."/>
            <person name="Hugenholtz P."/>
            <person name="Klenk H.P."/>
            <person name="Kyrpides N.C."/>
        </authorList>
    </citation>
    <scope>NUCLEOTIDE SEQUENCE [LARGE SCALE GENOMIC DNA]</scope>
    <source>
        <strain evidence="2">DSM 11293 / JCM 15392 / SEBR 4228</strain>
    </source>
</reference>
<dbReference type="STRING" id="573413.Spirs_4204"/>
<name>E1R9V9_SEDSS</name>
<protein>
    <submittedName>
        <fullName evidence="1">Uncharacterized protein</fullName>
    </submittedName>
</protein>
<dbReference type="eggNOG" id="COG1413">
    <property type="taxonomic scope" value="Bacteria"/>
</dbReference>
<evidence type="ECO:0000313" key="2">
    <source>
        <dbReference type="Proteomes" id="UP000002318"/>
    </source>
</evidence>
<sequence>MWHATGRRSRGEIKAADLVPYRSMDEEDLIHLLHSSEATKRTVAGMLLSHIPTERTVKELCSRLQSEKKLYTKIAISESLIALQEISCPYVLPLLGTIGNNQEREIPQKGFLKISYPLPRDLAARTLCRFDTKFLQRFIEHAYQLESHIALEQLIDAIGHMIYTNRVHTAASEIIPLYEKHQTEMIKSKVIRCLSGIRDKEAEIFLYNSLITESGSMLFEVVRSVILSGIGLPSDTEAHMPPEYRAFATKLRKKL</sequence>
<proteinExistence type="predicted"/>